<evidence type="ECO:0000313" key="3">
    <source>
        <dbReference type="EMBL" id="KAF6781603.1"/>
    </source>
</evidence>
<comment type="caution">
    <text evidence="3">The sequence shown here is derived from an EMBL/GenBank/DDBJ whole genome shotgun (WGS) entry which is preliminary data.</text>
</comment>
<protein>
    <submittedName>
        <fullName evidence="3">NB-ARC and TPR domain-containing protein</fullName>
    </submittedName>
</protein>
<name>A0A8H6IK97_9PEZI</name>
<keyword evidence="4" id="KW-1185">Reference proteome</keyword>
<dbReference type="Proteomes" id="UP000652219">
    <property type="component" value="Unassembled WGS sequence"/>
</dbReference>
<feature type="non-terminal residue" evidence="3">
    <location>
        <position position="1"/>
    </location>
</feature>
<dbReference type="SUPFAM" id="SSF48452">
    <property type="entry name" value="TPR-like"/>
    <property type="match status" value="1"/>
</dbReference>
<keyword evidence="2" id="KW-0802">TPR repeat</keyword>
<reference evidence="3 4" key="1">
    <citation type="journal article" date="2020" name="Phytopathology">
        <title>Genome Sequence Resources of Colletotrichum truncatum, C. plurivorum, C. musicola, and C. sojae: Four Species Pathogenic to Soybean (Glycine max).</title>
        <authorList>
            <person name="Rogerio F."/>
            <person name="Boufleur T.R."/>
            <person name="Ciampi-Guillardi M."/>
            <person name="Sukno S.A."/>
            <person name="Thon M.R."/>
            <person name="Massola Junior N.S."/>
            <person name="Baroncelli R."/>
        </authorList>
    </citation>
    <scope>NUCLEOTIDE SEQUENCE [LARGE SCALE GENOMIC DNA]</scope>
    <source>
        <strain evidence="3 4">LFN0009</strain>
    </source>
</reference>
<dbReference type="PANTHER" id="PTHR45641">
    <property type="entry name" value="TETRATRICOPEPTIDE REPEAT PROTEIN (AFU_ORTHOLOGUE AFUA_6G03870)"/>
    <property type="match status" value="1"/>
</dbReference>
<dbReference type="Gene3D" id="1.25.40.10">
    <property type="entry name" value="Tetratricopeptide repeat domain"/>
    <property type="match status" value="1"/>
</dbReference>
<sequence length="158" mass="17293">RALQGYEQALGPDHTSTLNTVNNLGLIYSDQGRLTDAEAMYQRAIQGYGKALGSDMLRTYVPALNTLENLGRLFERLGAATLALEHYNRAKVGSVPPRVAADGWLKAKWRNWTENVKHSTAPRPWERILASSRPPMSECRAGAPVAAAHRGKIALLGT</sequence>
<evidence type="ECO:0000256" key="1">
    <source>
        <dbReference type="ARBA" id="ARBA00022737"/>
    </source>
</evidence>
<keyword evidence="1" id="KW-0677">Repeat</keyword>
<dbReference type="AlphaFoldDB" id="A0A8H6IK97"/>
<dbReference type="PANTHER" id="PTHR45641:SF19">
    <property type="entry name" value="NEPHROCYSTIN-3"/>
    <property type="match status" value="1"/>
</dbReference>
<gene>
    <name evidence="3" type="ORF">CSOJ01_16067</name>
</gene>
<proteinExistence type="predicted"/>
<accession>A0A8H6IK97</accession>
<evidence type="ECO:0000313" key="4">
    <source>
        <dbReference type="Proteomes" id="UP000652219"/>
    </source>
</evidence>
<organism evidence="3 4">
    <name type="scientific">Colletotrichum sojae</name>
    <dbReference type="NCBI Taxonomy" id="2175907"/>
    <lineage>
        <taxon>Eukaryota</taxon>
        <taxon>Fungi</taxon>
        <taxon>Dikarya</taxon>
        <taxon>Ascomycota</taxon>
        <taxon>Pezizomycotina</taxon>
        <taxon>Sordariomycetes</taxon>
        <taxon>Hypocreomycetidae</taxon>
        <taxon>Glomerellales</taxon>
        <taxon>Glomerellaceae</taxon>
        <taxon>Colletotrichum</taxon>
        <taxon>Colletotrichum orchidearum species complex</taxon>
    </lineage>
</organism>
<dbReference type="Pfam" id="PF13424">
    <property type="entry name" value="TPR_12"/>
    <property type="match status" value="1"/>
</dbReference>
<dbReference type="EMBL" id="WIGN01000998">
    <property type="protein sequence ID" value="KAF6781603.1"/>
    <property type="molecule type" value="Genomic_DNA"/>
</dbReference>
<dbReference type="InterPro" id="IPR011990">
    <property type="entry name" value="TPR-like_helical_dom_sf"/>
</dbReference>
<evidence type="ECO:0000256" key="2">
    <source>
        <dbReference type="ARBA" id="ARBA00022803"/>
    </source>
</evidence>